<protein>
    <recommendedName>
        <fullName evidence="1">DUF6894 domain-containing protein</fullName>
    </recommendedName>
</protein>
<name>A0A7W9Y9V4_9HYPH</name>
<evidence type="ECO:0000313" key="3">
    <source>
        <dbReference type="Proteomes" id="UP000547879"/>
    </source>
</evidence>
<dbReference type="Proteomes" id="UP000547879">
    <property type="component" value="Unassembled WGS sequence"/>
</dbReference>
<dbReference type="EMBL" id="JACHEG010000006">
    <property type="protein sequence ID" value="MBB6164674.1"/>
    <property type="molecule type" value="Genomic_DNA"/>
</dbReference>
<sequence length="64" mass="6965">MPKFYFEILERDGSVTEGEGDFASLDEAKIEAARMLTDVTADGLPCPPMNMVSIEILGESSEPL</sequence>
<dbReference type="Pfam" id="PF21834">
    <property type="entry name" value="DUF6894"/>
    <property type="match status" value="1"/>
</dbReference>
<reference evidence="2 3" key="1">
    <citation type="submission" date="2020-08" db="EMBL/GenBank/DDBJ databases">
        <title>Genomic Encyclopedia of Type Strains, Phase IV (KMG-IV): sequencing the most valuable type-strain genomes for metagenomic binning, comparative biology and taxonomic classification.</title>
        <authorList>
            <person name="Goeker M."/>
        </authorList>
    </citation>
    <scope>NUCLEOTIDE SEQUENCE [LARGE SCALE GENOMIC DNA]</scope>
    <source>
        <strain evidence="2 3">DSM 100734</strain>
    </source>
</reference>
<accession>A0A7W9Y9V4</accession>
<proteinExistence type="predicted"/>
<dbReference type="RefSeq" id="WP_183995365.1">
    <property type="nucleotide sequence ID" value="NZ_BMHW01000005.1"/>
</dbReference>
<gene>
    <name evidence="2" type="ORF">HNQ72_004519</name>
</gene>
<evidence type="ECO:0000259" key="1">
    <source>
        <dbReference type="Pfam" id="PF21834"/>
    </source>
</evidence>
<keyword evidence="3" id="KW-1185">Reference proteome</keyword>
<comment type="caution">
    <text evidence="2">The sequence shown here is derived from an EMBL/GenBank/DDBJ whole genome shotgun (WGS) entry which is preliminary data.</text>
</comment>
<dbReference type="AlphaFoldDB" id="A0A7W9Y9V4"/>
<evidence type="ECO:0000313" key="2">
    <source>
        <dbReference type="EMBL" id="MBB6164674.1"/>
    </source>
</evidence>
<dbReference type="InterPro" id="IPR054189">
    <property type="entry name" value="DUF6894"/>
</dbReference>
<feature type="domain" description="DUF6894" evidence="1">
    <location>
        <begin position="4"/>
        <end position="63"/>
    </location>
</feature>
<organism evidence="2 3">
    <name type="scientific">Rhizobium wenxiniae</name>
    <dbReference type="NCBI Taxonomy" id="1737357"/>
    <lineage>
        <taxon>Bacteria</taxon>
        <taxon>Pseudomonadati</taxon>
        <taxon>Pseudomonadota</taxon>
        <taxon>Alphaproteobacteria</taxon>
        <taxon>Hyphomicrobiales</taxon>
        <taxon>Rhizobiaceae</taxon>
        <taxon>Rhizobium/Agrobacterium group</taxon>
        <taxon>Rhizobium</taxon>
    </lineage>
</organism>